<proteinExistence type="inferred from homology"/>
<dbReference type="Proteomes" id="UP000229641">
    <property type="component" value="Unassembled WGS sequence"/>
</dbReference>
<gene>
    <name evidence="3" type="ORF">COV72_03615</name>
</gene>
<evidence type="ECO:0000313" key="4">
    <source>
        <dbReference type="Proteomes" id="UP000229641"/>
    </source>
</evidence>
<evidence type="ECO:0000313" key="3">
    <source>
        <dbReference type="EMBL" id="PIQ89348.1"/>
    </source>
</evidence>
<dbReference type="Gene3D" id="3.30.2350.10">
    <property type="entry name" value="Pseudouridine synthase"/>
    <property type="match status" value="1"/>
</dbReference>
<comment type="similarity">
    <text evidence="1">Belongs to the pseudouridine synthase RluA family.</text>
</comment>
<dbReference type="InterPro" id="IPR050188">
    <property type="entry name" value="RluA_PseudoU_synthase"/>
</dbReference>
<dbReference type="SUPFAM" id="SSF55120">
    <property type="entry name" value="Pseudouridine synthase"/>
    <property type="match status" value="1"/>
</dbReference>
<dbReference type="GO" id="GO:0000455">
    <property type="term" value="P:enzyme-directed rRNA pseudouridine synthesis"/>
    <property type="evidence" value="ECO:0007669"/>
    <property type="project" value="TreeGrafter"/>
</dbReference>
<dbReference type="PANTHER" id="PTHR21600:SF44">
    <property type="entry name" value="RIBOSOMAL LARGE SUBUNIT PSEUDOURIDINE SYNTHASE D"/>
    <property type="match status" value="1"/>
</dbReference>
<organism evidence="3 4">
    <name type="scientific">Candidatus Ghiorseimicrobium undicola</name>
    <dbReference type="NCBI Taxonomy" id="1974746"/>
    <lineage>
        <taxon>Bacteria</taxon>
        <taxon>Pseudomonadati</taxon>
        <taxon>Candidatus Omnitrophota</taxon>
        <taxon>Candidatus Ghiorseimicrobium</taxon>
    </lineage>
</organism>
<feature type="domain" description="Pseudouridine synthase RsuA/RluA-like" evidence="2">
    <location>
        <begin position="10"/>
        <end position="152"/>
    </location>
</feature>
<evidence type="ECO:0000259" key="2">
    <source>
        <dbReference type="Pfam" id="PF00849"/>
    </source>
</evidence>
<protein>
    <recommendedName>
        <fullName evidence="2">Pseudouridine synthase RsuA/RluA-like domain-containing protein</fullName>
    </recommendedName>
</protein>
<dbReference type="AlphaFoldDB" id="A0A2H0LY74"/>
<reference evidence="3 4" key="1">
    <citation type="submission" date="2017-09" db="EMBL/GenBank/DDBJ databases">
        <title>Depth-based differentiation of microbial function through sediment-hosted aquifers and enrichment of novel symbionts in the deep terrestrial subsurface.</title>
        <authorList>
            <person name="Probst A.J."/>
            <person name="Ladd B."/>
            <person name="Jarett J.K."/>
            <person name="Geller-Mcgrath D.E."/>
            <person name="Sieber C.M."/>
            <person name="Emerson J.B."/>
            <person name="Anantharaman K."/>
            <person name="Thomas B.C."/>
            <person name="Malmstrom R."/>
            <person name="Stieglmeier M."/>
            <person name="Klingl A."/>
            <person name="Woyke T."/>
            <person name="Ryan C.M."/>
            <person name="Banfield J.F."/>
        </authorList>
    </citation>
    <scope>NUCLEOTIDE SEQUENCE [LARGE SCALE GENOMIC DNA]</scope>
    <source>
        <strain evidence="3">CG11_big_fil_rev_8_21_14_0_20_42_13</strain>
    </source>
</reference>
<dbReference type="InterPro" id="IPR020103">
    <property type="entry name" value="PsdUridine_synth_cat_dom_sf"/>
</dbReference>
<name>A0A2H0LY74_9BACT</name>
<dbReference type="PANTHER" id="PTHR21600">
    <property type="entry name" value="MITOCHONDRIAL RNA PSEUDOURIDINE SYNTHASE"/>
    <property type="match status" value="1"/>
</dbReference>
<dbReference type="GO" id="GO:0140098">
    <property type="term" value="F:catalytic activity, acting on RNA"/>
    <property type="evidence" value="ECO:0007669"/>
    <property type="project" value="UniProtKB-ARBA"/>
</dbReference>
<dbReference type="InterPro" id="IPR006145">
    <property type="entry name" value="PsdUridine_synth_RsuA/RluA"/>
</dbReference>
<evidence type="ECO:0000256" key="1">
    <source>
        <dbReference type="ARBA" id="ARBA00010876"/>
    </source>
</evidence>
<sequence length="218" mass="25668">MIKTIYEDDYLLVVDKPSGLLTVPTPKNEKRTLTSILNEEAKKKRQNLRLYPCHRLDRDTSGLIIYAKSKKAQQAMMHIFRLRKVYKEYIAFVDGRLRKETGIIKSYISDNPRERNKFAVTNYKLIRQFNAFAQVLVNTETGRTNQIRIHFKEIGHPLLGERRFAFRKDFKIQFKRLALHASKIEFNHPLNNERIILYSSLPDDLRNLAEKGDTCLKN</sequence>
<dbReference type="EMBL" id="PCWA01000051">
    <property type="protein sequence ID" value="PIQ89348.1"/>
    <property type="molecule type" value="Genomic_DNA"/>
</dbReference>
<dbReference type="GO" id="GO:0003723">
    <property type="term" value="F:RNA binding"/>
    <property type="evidence" value="ECO:0007669"/>
    <property type="project" value="InterPro"/>
</dbReference>
<accession>A0A2H0LY74</accession>
<dbReference type="CDD" id="cd02869">
    <property type="entry name" value="PseudoU_synth_RluA_like"/>
    <property type="match status" value="1"/>
</dbReference>
<dbReference type="Pfam" id="PF00849">
    <property type="entry name" value="PseudoU_synth_2"/>
    <property type="match status" value="1"/>
</dbReference>
<dbReference type="GO" id="GO:0009982">
    <property type="term" value="F:pseudouridine synthase activity"/>
    <property type="evidence" value="ECO:0007669"/>
    <property type="project" value="InterPro"/>
</dbReference>
<comment type="caution">
    <text evidence="3">The sequence shown here is derived from an EMBL/GenBank/DDBJ whole genome shotgun (WGS) entry which is preliminary data.</text>
</comment>